<comment type="caution">
    <text evidence="1">The sequence shown here is derived from an EMBL/GenBank/DDBJ whole genome shotgun (WGS) entry which is preliminary data.</text>
</comment>
<evidence type="ECO:0000313" key="1">
    <source>
        <dbReference type="EMBL" id="KKM21975.1"/>
    </source>
</evidence>
<accession>A0A0F9L2L6</accession>
<gene>
    <name evidence="1" type="ORF">LCGC14_1629990</name>
</gene>
<reference evidence="1" key="1">
    <citation type="journal article" date="2015" name="Nature">
        <title>Complex archaea that bridge the gap between prokaryotes and eukaryotes.</title>
        <authorList>
            <person name="Spang A."/>
            <person name="Saw J.H."/>
            <person name="Jorgensen S.L."/>
            <person name="Zaremba-Niedzwiedzka K."/>
            <person name="Martijn J."/>
            <person name="Lind A.E."/>
            <person name="van Eijk R."/>
            <person name="Schleper C."/>
            <person name="Guy L."/>
            <person name="Ettema T.J."/>
        </authorList>
    </citation>
    <scope>NUCLEOTIDE SEQUENCE</scope>
</reference>
<dbReference type="AlphaFoldDB" id="A0A0F9L2L6"/>
<sequence>MALSDSAKRMPGKLIKTINAIKSGRFILLPSSFDVTQPDYRDDFCGCTVFFLVSVRLFKVLSLPSK</sequence>
<name>A0A0F9L2L6_9ZZZZ</name>
<organism evidence="1">
    <name type="scientific">marine sediment metagenome</name>
    <dbReference type="NCBI Taxonomy" id="412755"/>
    <lineage>
        <taxon>unclassified sequences</taxon>
        <taxon>metagenomes</taxon>
        <taxon>ecological metagenomes</taxon>
    </lineage>
</organism>
<dbReference type="EMBL" id="LAZR01013433">
    <property type="protein sequence ID" value="KKM21975.1"/>
    <property type="molecule type" value="Genomic_DNA"/>
</dbReference>
<protein>
    <submittedName>
        <fullName evidence="1">Uncharacterized protein</fullName>
    </submittedName>
</protein>
<proteinExistence type="predicted"/>